<dbReference type="Proteomes" id="UP000235145">
    <property type="component" value="Unassembled WGS sequence"/>
</dbReference>
<name>A0A9R1VR88_LACSA</name>
<keyword evidence="2" id="KW-1185">Reference proteome</keyword>
<sequence length="104" mass="11864">MILMQFAKLNIWYGIGQAQSHFDVTKLVINSEILEINEFKKELVFLNFLIFLLLLKADNIGGTSKKSITTLSSYSSSYIDYFKSDFPLKTVCEITKPLKAYGII</sequence>
<proteinExistence type="predicted"/>
<organism evidence="1 2">
    <name type="scientific">Lactuca sativa</name>
    <name type="common">Garden lettuce</name>
    <dbReference type="NCBI Taxonomy" id="4236"/>
    <lineage>
        <taxon>Eukaryota</taxon>
        <taxon>Viridiplantae</taxon>
        <taxon>Streptophyta</taxon>
        <taxon>Embryophyta</taxon>
        <taxon>Tracheophyta</taxon>
        <taxon>Spermatophyta</taxon>
        <taxon>Magnoliopsida</taxon>
        <taxon>eudicotyledons</taxon>
        <taxon>Gunneridae</taxon>
        <taxon>Pentapetalae</taxon>
        <taxon>asterids</taxon>
        <taxon>campanulids</taxon>
        <taxon>Asterales</taxon>
        <taxon>Asteraceae</taxon>
        <taxon>Cichorioideae</taxon>
        <taxon>Cichorieae</taxon>
        <taxon>Lactucinae</taxon>
        <taxon>Lactuca</taxon>
    </lineage>
</organism>
<protein>
    <submittedName>
        <fullName evidence="1">Uncharacterized protein</fullName>
    </submittedName>
</protein>
<evidence type="ECO:0000313" key="2">
    <source>
        <dbReference type="Proteomes" id="UP000235145"/>
    </source>
</evidence>
<comment type="caution">
    <text evidence="1">The sequence shown here is derived from an EMBL/GenBank/DDBJ whole genome shotgun (WGS) entry which is preliminary data.</text>
</comment>
<evidence type="ECO:0000313" key="1">
    <source>
        <dbReference type="EMBL" id="KAJ0209808.1"/>
    </source>
</evidence>
<gene>
    <name evidence="1" type="ORF">LSAT_V11C400196820</name>
</gene>
<dbReference type="AlphaFoldDB" id="A0A9R1VR88"/>
<reference evidence="1 2" key="1">
    <citation type="journal article" date="2017" name="Nat. Commun.">
        <title>Genome assembly with in vitro proximity ligation data and whole-genome triplication in lettuce.</title>
        <authorList>
            <person name="Reyes-Chin-Wo S."/>
            <person name="Wang Z."/>
            <person name="Yang X."/>
            <person name="Kozik A."/>
            <person name="Arikit S."/>
            <person name="Song C."/>
            <person name="Xia L."/>
            <person name="Froenicke L."/>
            <person name="Lavelle D.O."/>
            <person name="Truco M.J."/>
            <person name="Xia R."/>
            <person name="Zhu S."/>
            <person name="Xu C."/>
            <person name="Xu H."/>
            <person name="Xu X."/>
            <person name="Cox K."/>
            <person name="Korf I."/>
            <person name="Meyers B.C."/>
            <person name="Michelmore R.W."/>
        </authorList>
    </citation>
    <scope>NUCLEOTIDE SEQUENCE [LARGE SCALE GENOMIC DNA]</scope>
    <source>
        <strain evidence="2">cv. Salinas</strain>
        <tissue evidence="1">Seedlings</tissue>
    </source>
</reference>
<accession>A0A9R1VR88</accession>
<dbReference type="EMBL" id="NBSK02000004">
    <property type="protein sequence ID" value="KAJ0209808.1"/>
    <property type="molecule type" value="Genomic_DNA"/>
</dbReference>